<proteinExistence type="predicted"/>
<evidence type="ECO:0000313" key="2">
    <source>
        <dbReference type="Proteomes" id="UP000245429"/>
    </source>
</evidence>
<keyword evidence="2" id="KW-1185">Reference proteome</keyword>
<evidence type="ECO:0000313" key="1">
    <source>
        <dbReference type="EMBL" id="AWM14807.1"/>
    </source>
</evidence>
<sequence>MVLRINSKPTFKKVKMKILFKILALLLISLNVQCQVLPLYTPSFERTNGAYLKDLDDVQSFLEGTWIGIINDKEYTFQFVKLPHHLISYGDVNYYEDILKVKFKVVDLVANQLIYSDLQVVDFDDYKINLSYYGNNIGYSFYYEDEMNCSNSAKFYIYRIDNNTDQIEYKNFIYDEYWDWDCSYTDQLDIPMFLPKVDLMLTRQ</sequence>
<organism evidence="1 2">
    <name type="scientific">Flavobacterium sediminis</name>
    <dbReference type="NCBI Taxonomy" id="2201181"/>
    <lineage>
        <taxon>Bacteria</taxon>
        <taxon>Pseudomonadati</taxon>
        <taxon>Bacteroidota</taxon>
        <taxon>Flavobacteriia</taxon>
        <taxon>Flavobacteriales</taxon>
        <taxon>Flavobacteriaceae</taxon>
        <taxon>Flavobacterium</taxon>
    </lineage>
</organism>
<name>A0A2U8QX76_9FLAO</name>
<dbReference type="EMBL" id="CP029463">
    <property type="protein sequence ID" value="AWM14807.1"/>
    <property type="molecule type" value="Genomic_DNA"/>
</dbReference>
<dbReference type="KEGG" id="fse:DI487_13755"/>
<gene>
    <name evidence="1" type="ORF">DI487_13755</name>
</gene>
<dbReference type="AlphaFoldDB" id="A0A2U8QX76"/>
<dbReference type="Proteomes" id="UP000245429">
    <property type="component" value="Chromosome"/>
</dbReference>
<accession>A0A2U8QX76</accession>
<reference evidence="1 2" key="1">
    <citation type="submission" date="2018-05" db="EMBL/GenBank/DDBJ databases">
        <title>Flavobacterium sp. MEBiC07310.</title>
        <authorList>
            <person name="Baek K."/>
        </authorList>
    </citation>
    <scope>NUCLEOTIDE SEQUENCE [LARGE SCALE GENOMIC DNA]</scope>
    <source>
        <strain evidence="1 2">MEBiC07310</strain>
    </source>
</reference>
<protein>
    <submittedName>
        <fullName evidence="1">Uncharacterized protein</fullName>
    </submittedName>
</protein>